<comment type="caution">
    <text evidence="6">The sequence shown here is derived from an EMBL/GenBank/DDBJ whole genome shotgun (WGS) entry which is preliminary data.</text>
</comment>
<dbReference type="Pfam" id="PF00755">
    <property type="entry name" value="Carn_acyltransf"/>
    <property type="match status" value="1"/>
</dbReference>
<dbReference type="Gene3D" id="3.30.559.10">
    <property type="entry name" value="Chloramphenicol acetyltransferase-like domain"/>
    <property type="match status" value="1"/>
</dbReference>
<evidence type="ECO:0000256" key="3">
    <source>
        <dbReference type="ARBA" id="ARBA00023315"/>
    </source>
</evidence>
<proteinExistence type="inferred from homology"/>
<evidence type="ECO:0000256" key="1">
    <source>
        <dbReference type="ARBA" id="ARBA00005232"/>
    </source>
</evidence>
<keyword evidence="3" id="KW-0012">Acyltransferase</keyword>
<keyword evidence="2" id="KW-0808">Transferase</keyword>
<evidence type="ECO:0000313" key="7">
    <source>
        <dbReference type="Proteomes" id="UP000287156"/>
    </source>
</evidence>
<dbReference type="InterPro" id="IPR000542">
    <property type="entry name" value="Carn_acyl_trans"/>
</dbReference>
<dbReference type="SUPFAM" id="SSF52777">
    <property type="entry name" value="CoA-dependent acyltransferases"/>
    <property type="match status" value="2"/>
</dbReference>
<dbReference type="InterPro" id="IPR023213">
    <property type="entry name" value="CAT-like_dom_sf"/>
</dbReference>
<feature type="active site" description="Proton acceptor" evidence="4">
    <location>
        <position position="308"/>
    </location>
</feature>
<dbReference type="InterPro" id="IPR039551">
    <property type="entry name" value="Cho/carn_acyl_trans"/>
</dbReference>
<feature type="domain" description="Choline/carnitine acyltransferase" evidence="5">
    <location>
        <begin position="17"/>
        <end position="576"/>
    </location>
</feature>
<dbReference type="OrthoDB" id="1456at2"/>
<dbReference type="GO" id="GO:0016746">
    <property type="term" value="F:acyltransferase activity"/>
    <property type="evidence" value="ECO:0007669"/>
    <property type="project" value="UniProtKB-KW"/>
</dbReference>
<dbReference type="EMBL" id="QYTV02000005">
    <property type="protein sequence ID" value="RST73700.1"/>
    <property type="molecule type" value="Genomic_DNA"/>
</dbReference>
<name>A0A429XY86_9BACI</name>
<evidence type="ECO:0000256" key="2">
    <source>
        <dbReference type="ARBA" id="ARBA00022679"/>
    </source>
</evidence>
<dbReference type="Proteomes" id="UP000287156">
    <property type="component" value="Unassembled WGS sequence"/>
</dbReference>
<sequence>MRAIKTILSLKNELPSLPVPPLSSTKSKLLEWVEPLVTKEQFQKTSNVIERFFEENGEAVKLQTKLYEWDQSRTGSWLKPFWVNSYLEHRDHLPYSMNFNILLKNDHYKNRFTIAEMAGQVSFLAAELYHAIIDGDVEQDAVKGKLLDMSQYKYFFRSVRIPKLERDTFYVADFNKKNNHVIILYKNNVYKVQVTNHVGAIYQSHQIAAAIETEILADQDEGINVGIFTTAKRDKAAKAYEMLSTSKLNAEILQAIADSIVIISIDEDSKDSEEAIKNLMLNANNKYFDKTIQMIITKQHELGFNIEHSTVDGTSIAAVISHISKGLKKDFHQAGQTFEIPIVEKRTWELKQESLAMLNQFHDDHLRQKDNYHLQSRVFTDFGAGEIKRMNFSPDAFLHMALQIAQYRTYGRFESVYEPVSVRFFYEGRTECARATSMEKRRLVEAMDHGGESKKVLYSLMQRASAAHSDRIRDCQKGYGVERHMYGLEQMYHLFGPELGLEELPEIFKDEGYLTMRRDFISTSGMAYENVKYRMFGPVVEDGHGMAYIILEDSISINISSYTENKIKGNQLMEHLLQALNELRMIGAKDL</sequence>
<dbReference type="InterPro" id="IPR042231">
    <property type="entry name" value="Cho/carn_acyl_trans_2"/>
</dbReference>
<dbReference type="Gene3D" id="3.30.559.70">
    <property type="entry name" value="Choline/Carnitine o-acyltransferase, domain 2"/>
    <property type="match status" value="1"/>
</dbReference>
<accession>A0A429XY86</accession>
<evidence type="ECO:0000256" key="4">
    <source>
        <dbReference type="PIRSR" id="PIRSR600542-1"/>
    </source>
</evidence>
<organism evidence="6 7">
    <name type="scientific">Siminovitchia acidinfaciens</name>
    <dbReference type="NCBI Taxonomy" id="2321395"/>
    <lineage>
        <taxon>Bacteria</taxon>
        <taxon>Bacillati</taxon>
        <taxon>Bacillota</taxon>
        <taxon>Bacilli</taxon>
        <taxon>Bacillales</taxon>
        <taxon>Bacillaceae</taxon>
        <taxon>Siminovitchia</taxon>
    </lineage>
</organism>
<protein>
    <submittedName>
        <fullName evidence="6">Choline/carnitine O-acyltransferase</fullName>
    </submittedName>
</protein>
<reference evidence="6" key="1">
    <citation type="submission" date="2018-12" db="EMBL/GenBank/DDBJ databases">
        <authorList>
            <person name="Sun L."/>
            <person name="Chen Z."/>
        </authorList>
    </citation>
    <scope>NUCLEOTIDE SEQUENCE [LARGE SCALE GENOMIC DNA]</scope>
    <source>
        <strain evidence="6">3-2-2</strain>
    </source>
</reference>
<comment type="similarity">
    <text evidence="1">Belongs to the carnitine/choline acetyltransferase family.</text>
</comment>
<dbReference type="PANTHER" id="PTHR22589:SF103">
    <property type="entry name" value="CARNITINE O-ACETYL-TRANSFERASE, ISOFORM A-RELATED"/>
    <property type="match status" value="1"/>
</dbReference>
<dbReference type="PANTHER" id="PTHR22589">
    <property type="entry name" value="CARNITINE O-ACYLTRANSFERASE"/>
    <property type="match status" value="1"/>
</dbReference>
<keyword evidence="7" id="KW-1185">Reference proteome</keyword>
<evidence type="ECO:0000259" key="5">
    <source>
        <dbReference type="Pfam" id="PF00755"/>
    </source>
</evidence>
<gene>
    <name evidence="6" type="ORF">D4T97_012530</name>
</gene>
<evidence type="ECO:0000313" key="6">
    <source>
        <dbReference type="EMBL" id="RST73700.1"/>
    </source>
</evidence>
<dbReference type="AlphaFoldDB" id="A0A429XY86"/>